<dbReference type="GO" id="GO:0006508">
    <property type="term" value="P:proteolysis"/>
    <property type="evidence" value="ECO:0007669"/>
    <property type="project" value="InterPro"/>
</dbReference>
<evidence type="ECO:0000259" key="5">
    <source>
        <dbReference type="Pfam" id="PF00675"/>
    </source>
</evidence>
<comment type="cofactor">
    <cofactor evidence="1">
        <name>Zn(2+)</name>
        <dbReference type="ChEBI" id="CHEBI:29105"/>
    </cofactor>
</comment>
<dbReference type="InterPro" id="IPR001431">
    <property type="entry name" value="Pept_M16_Zn_BS"/>
</dbReference>
<organism evidence="7 8">
    <name type="scientific">Acuticoccus mangrovi</name>
    <dbReference type="NCBI Taxonomy" id="2796142"/>
    <lineage>
        <taxon>Bacteria</taxon>
        <taxon>Pseudomonadati</taxon>
        <taxon>Pseudomonadota</taxon>
        <taxon>Alphaproteobacteria</taxon>
        <taxon>Hyphomicrobiales</taxon>
        <taxon>Amorphaceae</taxon>
        <taxon>Acuticoccus</taxon>
    </lineage>
</organism>
<dbReference type="InterPro" id="IPR007863">
    <property type="entry name" value="Peptidase_M16_C"/>
</dbReference>
<dbReference type="GO" id="GO:0004222">
    <property type="term" value="F:metalloendopeptidase activity"/>
    <property type="evidence" value="ECO:0007669"/>
    <property type="project" value="InterPro"/>
</dbReference>
<comment type="caution">
    <text evidence="7">The sequence shown here is derived from an EMBL/GenBank/DDBJ whole genome shotgun (WGS) entry which is preliminary data.</text>
</comment>
<dbReference type="EMBL" id="JAEKJA010000006">
    <property type="protein sequence ID" value="MBJ3775693.1"/>
    <property type="molecule type" value="Genomic_DNA"/>
</dbReference>
<dbReference type="InterPro" id="IPR011249">
    <property type="entry name" value="Metalloenz_LuxS/M16"/>
</dbReference>
<evidence type="ECO:0000256" key="1">
    <source>
        <dbReference type="ARBA" id="ARBA00001947"/>
    </source>
</evidence>
<evidence type="ECO:0000256" key="2">
    <source>
        <dbReference type="ARBA" id="ARBA00007261"/>
    </source>
</evidence>
<dbReference type="Gene3D" id="3.30.830.10">
    <property type="entry name" value="Metalloenzyme, LuxS/M16 peptidase-like"/>
    <property type="match status" value="2"/>
</dbReference>
<gene>
    <name evidence="7" type="ORF">JCR33_08360</name>
</gene>
<comment type="similarity">
    <text evidence="2 4">Belongs to the peptidase M16 family.</text>
</comment>
<evidence type="ECO:0000313" key="7">
    <source>
        <dbReference type="EMBL" id="MBJ3775693.1"/>
    </source>
</evidence>
<evidence type="ECO:0000256" key="3">
    <source>
        <dbReference type="ARBA" id="ARBA00023049"/>
    </source>
</evidence>
<evidence type="ECO:0000313" key="8">
    <source>
        <dbReference type="Proteomes" id="UP000609531"/>
    </source>
</evidence>
<keyword evidence="3" id="KW-0378">Hydrolase</keyword>
<dbReference type="PANTHER" id="PTHR11851:SF49">
    <property type="entry name" value="MITOCHONDRIAL-PROCESSING PEPTIDASE SUBUNIT ALPHA"/>
    <property type="match status" value="1"/>
</dbReference>
<dbReference type="AlphaFoldDB" id="A0A934MFP4"/>
<dbReference type="Proteomes" id="UP000609531">
    <property type="component" value="Unassembled WGS sequence"/>
</dbReference>
<evidence type="ECO:0000256" key="4">
    <source>
        <dbReference type="RuleBase" id="RU004447"/>
    </source>
</evidence>
<keyword evidence="3" id="KW-0645">Protease</keyword>
<reference evidence="7" key="1">
    <citation type="submission" date="2020-12" db="EMBL/GenBank/DDBJ databases">
        <title>Bacterial taxonomy.</title>
        <authorList>
            <person name="Pan X."/>
        </authorList>
    </citation>
    <scope>NUCLEOTIDE SEQUENCE</scope>
    <source>
        <strain evidence="7">B2012</strain>
    </source>
</reference>
<evidence type="ECO:0000259" key="6">
    <source>
        <dbReference type="Pfam" id="PF05193"/>
    </source>
</evidence>
<dbReference type="PROSITE" id="PS00143">
    <property type="entry name" value="INSULINASE"/>
    <property type="match status" value="1"/>
</dbReference>
<dbReference type="SUPFAM" id="SSF63411">
    <property type="entry name" value="LuxS/MPP-like metallohydrolase"/>
    <property type="match status" value="2"/>
</dbReference>
<accession>A0A934MFP4</accession>
<dbReference type="PANTHER" id="PTHR11851">
    <property type="entry name" value="METALLOPROTEASE"/>
    <property type="match status" value="1"/>
</dbReference>
<dbReference type="InterPro" id="IPR050361">
    <property type="entry name" value="MPP/UQCRC_Complex"/>
</dbReference>
<sequence length="423" mass="45337">MTRMTRLDSGLTVVSDEMEHVDSAALGVWVETGVRSEEEGEHGIAHFLEHMAFKGTATRSARSISEAIESVGGEINAATSVETTAYHARILAEDMPLALGILADILTEPAFAPEEVERERNVILQEIGSAEDVPEDRAFDALPEAAFRDQAVGRRILGTRDSVGAVSAEGLRRFFARHYTAGAMTVAAAGKVEHERLVEEVAAAFARVPAGAIPELANARYTGGILADTDDTAECQWILGFEGRAARHDDAIAAHLAAMSMGGGLSSRLFQALREERGLVYDTSAFHWAFADAGVFAVHLATSPDAVEEAVAVVLDELEDAIGTLTEEELARARAQMKAGILMSRESCSARMSQAARQAIVFGRPVPKEERIAEIERVSADDVKRILADVTRSTPTMVAVGPMDAPSADAVVRRFGRTAEPTL</sequence>
<dbReference type="Pfam" id="PF00675">
    <property type="entry name" value="Peptidase_M16"/>
    <property type="match status" value="1"/>
</dbReference>
<dbReference type="Pfam" id="PF05193">
    <property type="entry name" value="Peptidase_M16_C"/>
    <property type="match status" value="1"/>
</dbReference>
<dbReference type="RefSeq" id="WP_198881597.1">
    <property type="nucleotide sequence ID" value="NZ_JAEKJA010000006.1"/>
</dbReference>
<name>A0A934MFP4_9HYPH</name>
<keyword evidence="8" id="KW-1185">Reference proteome</keyword>
<proteinExistence type="inferred from homology"/>
<feature type="domain" description="Peptidase M16 C-terminal" evidence="6">
    <location>
        <begin position="166"/>
        <end position="337"/>
    </location>
</feature>
<dbReference type="FunFam" id="3.30.830.10:FF:000008">
    <property type="entry name" value="Mitochondrial-processing peptidase subunit beta"/>
    <property type="match status" value="1"/>
</dbReference>
<dbReference type="InterPro" id="IPR011765">
    <property type="entry name" value="Pept_M16_N"/>
</dbReference>
<protein>
    <submittedName>
        <fullName evidence="7">Insulinase family protein</fullName>
    </submittedName>
</protein>
<dbReference type="GO" id="GO:0046872">
    <property type="term" value="F:metal ion binding"/>
    <property type="evidence" value="ECO:0007669"/>
    <property type="project" value="InterPro"/>
</dbReference>
<feature type="domain" description="Peptidase M16 N-terminal" evidence="5">
    <location>
        <begin position="13"/>
        <end position="159"/>
    </location>
</feature>
<keyword evidence="3" id="KW-0482">Metalloprotease</keyword>